<feature type="non-terminal residue" evidence="2">
    <location>
        <position position="179"/>
    </location>
</feature>
<dbReference type="EMBL" id="CADCUI010000009">
    <property type="protein sequence ID" value="CAA9333668.1"/>
    <property type="molecule type" value="Genomic_DNA"/>
</dbReference>
<name>A0A6J4LH90_9ACTN</name>
<feature type="compositionally biased region" description="Basic and acidic residues" evidence="1">
    <location>
        <begin position="156"/>
        <end position="179"/>
    </location>
</feature>
<feature type="non-terminal residue" evidence="2">
    <location>
        <position position="1"/>
    </location>
</feature>
<feature type="region of interest" description="Disordered" evidence="1">
    <location>
        <begin position="30"/>
        <end position="179"/>
    </location>
</feature>
<gene>
    <name evidence="2" type="ORF">AVDCRST_MAG34-418</name>
</gene>
<sequence length="179" mass="21204">AEGNQGSPRARRGCCAARWLRDAGLLERQQTHRGWRDHQRPPRDRHRRHQHRLRQLDARHRGGSAADLCRGQPARARRRPHPELRLHRGRQRQPPAGHRGHLRGQLLGGRRELRRQAHRDGLGGPAQRQPRHQLHRGCRRRHALRQRHRHLRLDRRKHDPEPHDVPRHAHPDRHAGARL</sequence>
<organism evidence="2">
    <name type="scientific">uncultured Nocardioidaceae bacterium</name>
    <dbReference type="NCBI Taxonomy" id="253824"/>
    <lineage>
        <taxon>Bacteria</taxon>
        <taxon>Bacillati</taxon>
        <taxon>Actinomycetota</taxon>
        <taxon>Actinomycetes</taxon>
        <taxon>Propionibacteriales</taxon>
        <taxon>Nocardioidaceae</taxon>
        <taxon>environmental samples</taxon>
    </lineage>
</organism>
<evidence type="ECO:0000256" key="1">
    <source>
        <dbReference type="SAM" id="MobiDB-lite"/>
    </source>
</evidence>
<accession>A0A6J4LH90</accession>
<feature type="compositionally biased region" description="Basic residues" evidence="1">
    <location>
        <begin position="129"/>
        <end position="155"/>
    </location>
</feature>
<feature type="compositionally biased region" description="Basic residues" evidence="1">
    <location>
        <begin position="43"/>
        <end position="53"/>
    </location>
</feature>
<protein>
    <submittedName>
        <fullName evidence="2">Chaperone protein DnaJ</fullName>
    </submittedName>
</protein>
<dbReference type="AlphaFoldDB" id="A0A6J4LH90"/>
<proteinExistence type="predicted"/>
<evidence type="ECO:0000313" key="2">
    <source>
        <dbReference type="EMBL" id="CAA9333668.1"/>
    </source>
</evidence>
<reference evidence="2" key="1">
    <citation type="submission" date="2020-02" db="EMBL/GenBank/DDBJ databases">
        <authorList>
            <person name="Meier V. D."/>
        </authorList>
    </citation>
    <scope>NUCLEOTIDE SEQUENCE</scope>
    <source>
        <strain evidence="2">AVDCRST_MAG34</strain>
    </source>
</reference>
<feature type="compositionally biased region" description="Basic and acidic residues" evidence="1">
    <location>
        <begin position="109"/>
        <end position="121"/>
    </location>
</feature>